<dbReference type="EMBL" id="JBAMIC010000007">
    <property type="protein sequence ID" value="KAK7106259.1"/>
    <property type="molecule type" value="Genomic_DNA"/>
</dbReference>
<keyword evidence="3" id="KW-0732">Signal</keyword>
<feature type="region of interest" description="Disordered" evidence="1">
    <location>
        <begin position="261"/>
        <end position="358"/>
    </location>
</feature>
<evidence type="ECO:0000256" key="2">
    <source>
        <dbReference type="SAM" id="Phobius"/>
    </source>
</evidence>
<keyword evidence="2" id="KW-0812">Transmembrane</keyword>
<sequence length="358" mass="39100">MLELPCHGRCRLLIIILVENLFHVSDLADVTLTCSETGFENGQVVGVTCLISGQKAHSYVCPPVTSTKKSTDNLNERAVRFEFLNRQAVVSMSDSFAGWEGVHLLVDGSSCGPAVKWNNSVQCSQYEASGPVSTYTYKFTVDSTRHRGAGLRCVVGCTHNPRRHKDVTIAYDTCNPLKISGTPMDDHVDDDDNEDDLDDDDNEDDLDNHHKDSNNSKDNKGIPPGDNNKKSGASKAGIIIGSIVGVIVFIGLVGFLISRKNRRAESPERGKSCEAKAVPGSSKNEEKPHAIEIDKHGTPSQKEENNEEVKKPGKHPEEAHEVTTHGKHPEESNEEVSKSGEHPGESKEIPSQHSESDD</sequence>
<gene>
    <name evidence="4" type="ORF">V1264_017531</name>
</gene>
<evidence type="ECO:0000256" key="1">
    <source>
        <dbReference type="SAM" id="MobiDB-lite"/>
    </source>
</evidence>
<protein>
    <submittedName>
        <fullName evidence="4">Uncharacterized protein</fullName>
    </submittedName>
</protein>
<keyword evidence="5" id="KW-1185">Reference proteome</keyword>
<keyword evidence="2" id="KW-1133">Transmembrane helix</keyword>
<keyword evidence="2" id="KW-0472">Membrane</keyword>
<comment type="caution">
    <text evidence="4">The sequence shown here is derived from an EMBL/GenBank/DDBJ whole genome shotgun (WGS) entry which is preliminary data.</text>
</comment>
<feature type="compositionally biased region" description="Basic and acidic residues" evidence="1">
    <location>
        <begin position="283"/>
        <end position="350"/>
    </location>
</feature>
<feature type="compositionally biased region" description="Basic and acidic residues" evidence="1">
    <location>
        <begin position="263"/>
        <end position="274"/>
    </location>
</feature>
<organism evidence="4 5">
    <name type="scientific">Littorina saxatilis</name>
    <dbReference type="NCBI Taxonomy" id="31220"/>
    <lineage>
        <taxon>Eukaryota</taxon>
        <taxon>Metazoa</taxon>
        <taxon>Spiralia</taxon>
        <taxon>Lophotrochozoa</taxon>
        <taxon>Mollusca</taxon>
        <taxon>Gastropoda</taxon>
        <taxon>Caenogastropoda</taxon>
        <taxon>Littorinimorpha</taxon>
        <taxon>Littorinoidea</taxon>
        <taxon>Littorinidae</taxon>
        <taxon>Littorina</taxon>
    </lineage>
</organism>
<feature type="signal peptide" evidence="3">
    <location>
        <begin position="1"/>
        <end position="27"/>
    </location>
</feature>
<feature type="compositionally biased region" description="Basic and acidic residues" evidence="1">
    <location>
        <begin position="207"/>
        <end position="220"/>
    </location>
</feature>
<feature type="region of interest" description="Disordered" evidence="1">
    <location>
        <begin position="180"/>
        <end position="230"/>
    </location>
</feature>
<feature type="compositionally biased region" description="Acidic residues" evidence="1">
    <location>
        <begin position="187"/>
        <end position="206"/>
    </location>
</feature>
<name>A0AAN9BJE0_9CAEN</name>
<accession>A0AAN9BJE0</accession>
<feature type="chain" id="PRO_5043041396" evidence="3">
    <location>
        <begin position="28"/>
        <end position="358"/>
    </location>
</feature>
<evidence type="ECO:0000256" key="3">
    <source>
        <dbReference type="SAM" id="SignalP"/>
    </source>
</evidence>
<evidence type="ECO:0000313" key="5">
    <source>
        <dbReference type="Proteomes" id="UP001374579"/>
    </source>
</evidence>
<evidence type="ECO:0000313" key="4">
    <source>
        <dbReference type="EMBL" id="KAK7106259.1"/>
    </source>
</evidence>
<reference evidence="4 5" key="1">
    <citation type="submission" date="2024-02" db="EMBL/GenBank/DDBJ databases">
        <title>Chromosome-scale genome assembly of the rough periwinkle Littorina saxatilis.</title>
        <authorList>
            <person name="De Jode A."/>
            <person name="Faria R."/>
            <person name="Formenti G."/>
            <person name="Sims Y."/>
            <person name="Smith T.P."/>
            <person name="Tracey A."/>
            <person name="Wood J.M.D."/>
            <person name="Zagrodzka Z.B."/>
            <person name="Johannesson K."/>
            <person name="Butlin R.K."/>
            <person name="Leder E.H."/>
        </authorList>
    </citation>
    <scope>NUCLEOTIDE SEQUENCE [LARGE SCALE GENOMIC DNA]</scope>
    <source>
        <strain evidence="4">Snail1</strain>
        <tissue evidence="4">Muscle</tissue>
    </source>
</reference>
<proteinExistence type="predicted"/>
<dbReference type="Proteomes" id="UP001374579">
    <property type="component" value="Unassembled WGS sequence"/>
</dbReference>
<feature type="transmembrane region" description="Helical" evidence="2">
    <location>
        <begin position="236"/>
        <end position="257"/>
    </location>
</feature>
<dbReference type="AlphaFoldDB" id="A0AAN9BJE0"/>